<evidence type="ECO:0000256" key="8">
    <source>
        <dbReference type="ARBA" id="ARBA00024327"/>
    </source>
</evidence>
<evidence type="ECO:0000256" key="9">
    <source>
        <dbReference type="ARBA" id="ARBA00024386"/>
    </source>
</evidence>
<dbReference type="FunCoup" id="A0A4R6QS05">
    <property type="interactions" value="346"/>
</dbReference>
<feature type="domain" description="Phosphoadenosine phosphosulphate reductase" evidence="15">
    <location>
        <begin position="52"/>
        <end position="225"/>
    </location>
</feature>
<evidence type="ECO:0000256" key="4">
    <source>
        <dbReference type="ARBA" id="ARBA00023002"/>
    </source>
</evidence>
<evidence type="ECO:0000313" key="17">
    <source>
        <dbReference type="Proteomes" id="UP000295361"/>
    </source>
</evidence>
<feature type="binding site" evidence="14">
    <location>
        <position position="137"/>
    </location>
    <ligand>
        <name>[4Fe-4S] cluster</name>
        <dbReference type="ChEBI" id="CHEBI:49883"/>
    </ligand>
</feature>
<dbReference type="GO" id="GO:0004604">
    <property type="term" value="F:phosphoadenylyl-sulfate reductase (thioredoxin) activity"/>
    <property type="evidence" value="ECO:0007669"/>
    <property type="project" value="UniProtKB-UniRule"/>
</dbReference>
<evidence type="ECO:0000256" key="3">
    <source>
        <dbReference type="ARBA" id="ARBA00022723"/>
    </source>
</evidence>
<dbReference type="NCBIfam" id="TIGR02055">
    <property type="entry name" value="APS_reductase"/>
    <property type="match status" value="1"/>
</dbReference>
<evidence type="ECO:0000256" key="13">
    <source>
        <dbReference type="ARBA" id="ARBA00048441"/>
    </source>
</evidence>
<evidence type="ECO:0000256" key="1">
    <source>
        <dbReference type="ARBA" id="ARBA00009732"/>
    </source>
</evidence>
<organism evidence="16 17">
    <name type="scientific">Roseateles toxinivorans</name>
    <dbReference type="NCBI Taxonomy" id="270368"/>
    <lineage>
        <taxon>Bacteria</taxon>
        <taxon>Pseudomonadati</taxon>
        <taxon>Pseudomonadota</taxon>
        <taxon>Betaproteobacteria</taxon>
        <taxon>Burkholderiales</taxon>
        <taxon>Sphaerotilaceae</taxon>
        <taxon>Roseateles</taxon>
    </lineage>
</organism>
<dbReference type="EC" id="1.8.4.10" evidence="9 14"/>
<sequence>MSEAVSMLSPIGGPATASAIGLYARETAGFAERLASAVERLQAAAARHGAGLVQSTSLGAEDMVITDLIARHKLPIAIATLDTGKLHSETLALIPQIEARYGRKVEVFSPVHDSVIHFVRVRGEKAMYESLALRKECCGIRKLEPLSRMLAGRTGWITGLRREQSANRAVVPFDELDAQGRVKFNALADWSWADVWHYIETFDVPFNALHDQFMPSIGCEPCTRAIAVGEDFRAGRWWWEDESAKECGLHVKKTEGATA</sequence>
<dbReference type="EMBL" id="SNXS01000001">
    <property type="protein sequence ID" value="TDP74097.1"/>
    <property type="molecule type" value="Genomic_DNA"/>
</dbReference>
<dbReference type="InterPro" id="IPR014729">
    <property type="entry name" value="Rossmann-like_a/b/a_fold"/>
</dbReference>
<dbReference type="HAMAP" id="MF_00063">
    <property type="entry name" value="CysH"/>
    <property type="match status" value="1"/>
</dbReference>
<accession>A0A4R6QS05</accession>
<evidence type="ECO:0000256" key="11">
    <source>
        <dbReference type="ARBA" id="ARBA00030894"/>
    </source>
</evidence>
<dbReference type="PIRSF" id="PIRSF000857">
    <property type="entry name" value="PAPS_reductase"/>
    <property type="match status" value="1"/>
</dbReference>
<comment type="catalytic activity">
    <reaction evidence="13 14">
        <text>[thioredoxin]-disulfide + sulfite + AMP + 2 H(+) = adenosine 5'-phosphosulfate + [thioredoxin]-dithiol</text>
        <dbReference type="Rhea" id="RHEA:21976"/>
        <dbReference type="Rhea" id="RHEA-COMP:10698"/>
        <dbReference type="Rhea" id="RHEA-COMP:10700"/>
        <dbReference type="ChEBI" id="CHEBI:15378"/>
        <dbReference type="ChEBI" id="CHEBI:17359"/>
        <dbReference type="ChEBI" id="CHEBI:29950"/>
        <dbReference type="ChEBI" id="CHEBI:50058"/>
        <dbReference type="ChEBI" id="CHEBI:58243"/>
        <dbReference type="ChEBI" id="CHEBI:456215"/>
        <dbReference type="EC" id="1.8.4.10"/>
    </reaction>
</comment>
<gene>
    <name evidence="14" type="primary">cysH</name>
    <name evidence="16" type="ORF">DES47_101147</name>
</gene>
<dbReference type="PANTHER" id="PTHR46482:SF9">
    <property type="entry name" value="5'-ADENYLYLSULFATE REDUCTASE 1, CHLOROPLASTIC"/>
    <property type="match status" value="1"/>
</dbReference>
<dbReference type="NCBIfam" id="NF002537">
    <property type="entry name" value="PRK02090.1"/>
    <property type="match status" value="1"/>
</dbReference>
<name>A0A4R6QS05_9BURK</name>
<evidence type="ECO:0000256" key="12">
    <source>
        <dbReference type="ARBA" id="ARBA00032041"/>
    </source>
</evidence>
<dbReference type="Pfam" id="PF01507">
    <property type="entry name" value="PAPS_reduct"/>
    <property type="match status" value="1"/>
</dbReference>
<keyword evidence="2 14" id="KW-0963">Cytoplasm</keyword>
<feature type="binding site" evidence="14">
    <location>
        <position position="138"/>
    </location>
    <ligand>
        <name>[4Fe-4S] cluster</name>
        <dbReference type="ChEBI" id="CHEBI:49883"/>
    </ligand>
</feature>
<evidence type="ECO:0000259" key="15">
    <source>
        <dbReference type="Pfam" id="PF01507"/>
    </source>
</evidence>
<keyword evidence="5 14" id="KW-0408">Iron</keyword>
<comment type="similarity">
    <text evidence="1 14">Belongs to the PAPS reductase family. CysH subfamily.</text>
</comment>
<keyword evidence="4 14" id="KW-0560">Oxidoreductase</keyword>
<dbReference type="InterPro" id="IPR002500">
    <property type="entry name" value="PAPS_reduct_dom"/>
</dbReference>
<dbReference type="GO" id="GO:0043866">
    <property type="term" value="F:adenylyl-sulfate reductase (thioredoxin) activity"/>
    <property type="evidence" value="ECO:0007669"/>
    <property type="project" value="UniProtKB-EC"/>
</dbReference>
<comment type="subcellular location">
    <subcellularLocation>
        <location evidence="14">Cytoplasm</location>
    </subcellularLocation>
</comment>
<keyword evidence="3 14" id="KW-0479">Metal-binding</keyword>
<proteinExistence type="inferred from homology"/>
<dbReference type="GO" id="GO:0070814">
    <property type="term" value="P:hydrogen sulfide biosynthetic process"/>
    <property type="evidence" value="ECO:0007669"/>
    <property type="project" value="UniProtKB-UniRule"/>
</dbReference>
<dbReference type="GO" id="GO:0051539">
    <property type="term" value="F:4 iron, 4 sulfur cluster binding"/>
    <property type="evidence" value="ECO:0007669"/>
    <property type="project" value="UniProtKB-UniRule"/>
</dbReference>
<dbReference type="GO" id="GO:0046872">
    <property type="term" value="F:metal ion binding"/>
    <property type="evidence" value="ECO:0007669"/>
    <property type="project" value="UniProtKB-KW"/>
</dbReference>
<evidence type="ECO:0000256" key="6">
    <source>
        <dbReference type="ARBA" id="ARBA00023014"/>
    </source>
</evidence>
<dbReference type="Proteomes" id="UP000295361">
    <property type="component" value="Unassembled WGS sequence"/>
</dbReference>
<comment type="caution">
    <text evidence="16">The sequence shown here is derived from an EMBL/GenBank/DDBJ whole genome shotgun (WGS) entry which is preliminary data.</text>
</comment>
<dbReference type="CDD" id="cd23945">
    <property type="entry name" value="PAPS_reductase"/>
    <property type="match status" value="1"/>
</dbReference>
<comment type="function">
    <text evidence="7 14">Catalyzes the formation of sulfite from adenosine 5'-phosphosulfate (APS) using thioredoxin as an electron donor.</text>
</comment>
<dbReference type="InterPro" id="IPR004511">
    <property type="entry name" value="PAPS/APS_Rdtase"/>
</dbReference>
<evidence type="ECO:0000256" key="2">
    <source>
        <dbReference type="ARBA" id="ARBA00022490"/>
    </source>
</evidence>
<dbReference type="GO" id="GO:0019344">
    <property type="term" value="P:cysteine biosynthetic process"/>
    <property type="evidence" value="ECO:0007669"/>
    <property type="project" value="InterPro"/>
</dbReference>
<dbReference type="GO" id="GO:0019379">
    <property type="term" value="P:sulfate assimilation, phosphoadenylyl sulfate reduction by phosphoadenylyl-sulfate reductase (thioredoxin)"/>
    <property type="evidence" value="ECO:0007669"/>
    <property type="project" value="UniProtKB-UniRule"/>
</dbReference>
<keyword evidence="17" id="KW-1185">Reference proteome</keyword>
<reference evidence="16 17" key="1">
    <citation type="submission" date="2019-03" db="EMBL/GenBank/DDBJ databases">
        <title>Genomic Encyclopedia of Type Strains, Phase IV (KMG-IV): sequencing the most valuable type-strain genomes for metagenomic binning, comparative biology and taxonomic classification.</title>
        <authorList>
            <person name="Goeker M."/>
        </authorList>
    </citation>
    <scope>NUCLEOTIDE SEQUENCE [LARGE SCALE GENOMIC DNA]</scope>
    <source>
        <strain evidence="16 17">DSM 16998</strain>
    </source>
</reference>
<dbReference type="Gene3D" id="3.40.50.620">
    <property type="entry name" value="HUPs"/>
    <property type="match status" value="1"/>
</dbReference>
<protein>
    <recommendedName>
        <fullName evidence="10 14">Adenosine 5'-phosphosulfate reductase</fullName>
        <shortName evidence="14">APS reductase</shortName>
        <ecNumber evidence="9 14">1.8.4.10</ecNumber>
    </recommendedName>
    <alternativeName>
        <fullName evidence="12 14">5'-adenylylsulfate reductase</fullName>
    </alternativeName>
    <alternativeName>
        <fullName evidence="11 14">Thioredoxin-dependent 5'-adenylylsulfate reductase</fullName>
    </alternativeName>
</protein>
<feature type="binding site" evidence="14">
    <location>
        <position position="219"/>
    </location>
    <ligand>
        <name>[4Fe-4S] cluster</name>
        <dbReference type="ChEBI" id="CHEBI:49883"/>
    </ligand>
</feature>
<evidence type="ECO:0000256" key="14">
    <source>
        <dbReference type="HAMAP-Rule" id="MF_00063"/>
    </source>
</evidence>
<feature type="binding site" evidence="14">
    <location>
        <position position="222"/>
    </location>
    <ligand>
        <name>[4Fe-4S] cluster</name>
        <dbReference type="ChEBI" id="CHEBI:49883"/>
    </ligand>
</feature>
<evidence type="ECO:0000256" key="10">
    <source>
        <dbReference type="ARBA" id="ARBA00029514"/>
    </source>
</evidence>
<comment type="cofactor">
    <cofactor evidence="14">
        <name>[4Fe-4S] cluster</name>
        <dbReference type="ChEBI" id="CHEBI:49883"/>
    </cofactor>
    <text evidence="14">Binds 1 [4Fe-4S] cluster per subunit.</text>
</comment>
<evidence type="ECO:0000313" key="16">
    <source>
        <dbReference type="EMBL" id="TDP74097.1"/>
    </source>
</evidence>
<evidence type="ECO:0000256" key="7">
    <source>
        <dbReference type="ARBA" id="ARBA00024298"/>
    </source>
</evidence>
<dbReference type="InParanoid" id="A0A4R6QS05"/>
<dbReference type="AlphaFoldDB" id="A0A4R6QS05"/>
<dbReference type="PANTHER" id="PTHR46482">
    <property type="entry name" value="5'-ADENYLYLSULFATE REDUCTASE 3, CHLOROPLASTIC"/>
    <property type="match status" value="1"/>
</dbReference>
<keyword evidence="6 14" id="KW-0411">Iron-sulfur</keyword>
<comment type="pathway">
    <text evidence="8 14">Sulfur metabolism; hydrogen sulfide biosynthesis; sulfite from sulfate.</text>
</comment>
<dbReference type="GO" id="GO:0005737">
    <property type="term" value="C:cytoplasm"/>
    <property type="evidence" value="ECO:0007669"/>
    <property type="project" value="UniProtKB-SubCell"/>
</dbReference>
<dbReference type="InterPro" id="IPR011798">
    <property type="entry name" value="APS_reductase"/>
</dbReference>
<feature type="active site" description="Nucleophile; cysteine thiosulfonate intermediate" evidence="14">
    <location>
        <position position="247"/>
    </location>
</feature>
<dbReference type="SUPFAM" id="SSF52402">
    <property type="entry name" value="Adenine nucleotide alpha hydrolases-like"/>
    <property type="match status" value="1"/>
</dbReference>
<evidence type="ECO:0000256" key="5">
    <source>
        <dbReference type="ARBA" id="ARBA00023004"/>
    </source>
</evidence>